<dbReference type="AlphaFoldDB" id="A0A8H7TBJ4"/>
<protein>
    <recommendedName>
        <fullName evidence="2">Methyltransferase domain-containing protein</fullName>
    </recommendedName>
</protein>
<dbReference type="OrthoDB" id="2013972at2759"/>
<dbReference type="PANTHER" id="PTHR36587:SF2">
    <property type="entry name" value="EXPRESSION SITE-ASSOCIATED GENE 3 (ESAG3)-LIKE PROTEIN"/>
    <property type="match status" value="1"/>
</dbReference>
<organism evidence="3 4">
    <name type="scientific">Cadophora malorum</name>
    <dbReference type="NCBI Taxonomy" id="108018"/>
    <lineage>
        <taxon>Eukaryota</taxon>
        <taxon>Fungi</taxon>
        <taxon>Dikarya</taxon>
        <taxon>Ascomycota</taxon>
        <taxon>Pezizomycotina</taxon>
        <taxon>Leotiomycetes</taxon>
        <taxon>Helotiales</taxon>
        <taxon>Ploettnerulaceae</taxon>
        <taxon>Cadophora</taxon>
    </lineage>
</organism>
<dbReference type="CDD" id="cd22997">
    <property type="entry name" value="GT_LH"/>
    <property type="match status" value="1"/>
</dbReference>
<sequence>MSTVIHDKDQWSANAATYAQGNKSIQLSNAPTEALFTQLNVAYPFSNASAILDVGSGPGVTIGKLIETYGSQLPGDARLIASDFSAGMIEQVQRIKDEKAGENQIWRRVEPKVLDAHTLGGIEDSSVSHITGTMVYNLVANGRQALEAAHRVIQPGGVIGMTLGAGAESMDMMAVAAKKIRGEKAPVFQFPKDYGTIDGIKAEFETVGFRAEYVEVTESSIDVSDPKPLVDMFVRGKNPGAMFFVGDYSEAELDAFVEEFLKAIVEKYPDVPRKLKWRLIVAVGKKLTPQLFIPSEALRTPKVNGFEILDAPLRLLIPATKSNANLCKAFLSSTILNFTAPVLVNWGQEFHHDGWKANATHIAKITGILEYLDTRKKEHDYELILVADGSDSWFQFGPEVIKSRYSKITKSLHARTKAMIGERAVTAEGITQSSTILAAMDGQLESPLRKDLYGADTDVLDRKLHLPLHFRSHFLCSGVMVGTVLEMRKMFIRATEMIDTLPHGGSDQVIFNQIYGEQNYQREVMRLRHRKFWERLRDLRALGRQQPSIIDPHPTRKPMEKLDGAPLDFGIGLDYGLEISHSSVLSEWDGRWLTMADVDDAQDQQKDTGQRMKKVPNDVLEGPPPFMGLPDNVVSGEWLTWDTLCRGTEDEVFGDSLGPWEKEGENKDKKVGDQQQEKETRRKG</sequence>
<dbReference type="Pfam" id="PF13649">
    <property type="entry name" value="Methyltransf_25"/>
    <property type="match status" value="1"/>
</dbReference>
<dbReference type="Proteomes" id="UP000664132">
    <property type="component" value="Unassembled WGS sequence"/>
</dbReference>
<dbReference type="InterPro" id="IPR041698">
    <property type="entry name" value="Methyltransf_25"/>
</dbReference>
<dbReference type="PANTHER" id="PTHR36587">
    <property type="entry name" value="EXPRESSION SITE-ASSOCIATED GENE 3 (ESAG3)-LIKE PROTEIN"/>
    <property type="match status" value="1"/>
</dbReference>
<comment type="caution">
    <text evidence="3">The sequence shown here is derived from an EMBL/GenBank/DDBJ whole genome shotgun (WGS) entry which is preliminary data.</text>
</comment>
<feature type="domain" description="Methyltransferase" evidence="2">
    <location>
        <begin position="51"/>
        <end position="157"/>
    </location>
</feature>
<reference evidence="3" key="1">
    <citation type="submission" date="2021-02" db="EMBL/GenBank/DDBJ databases">
        <title>Genome sequence Cadophora malorum strain M34.</title>
        <authorList>
            <person name="Stefanovic E."/>
            <person name="Vu D."/>
            <person name="Scully C."/>
            <person name="Dijksterhuis J."/>
            <person name="Roader J."/>
            <person name="Houbraken J."/>
        </authorList>
    </citation>
    <scope>NUCLEOTIDE SEQUENCE</scope>
    <source>
        <strain evidence="3">M34</strain>
    </source>
</reference>
<evidence type="ECO:0000313" key="3">
    <source>
        <dbReference type="EMBL" id="KAG4416859.1"/>
    </source>
</evidence>
<proteinExistence type="predicted"/>
<evidence type="ECO:0000259" key="2">
    <source>
        <dbReference type="Pfam" id="PF13649"/>
    </source>
</evidence>
<feature type="compositionally biased region" description="Basic and acidic residues" evidence="1">
    <location>
        <begin position="660"/>
        <end position="684"/>
    </location>
</feature>
<keyword evidence="4" id="KW-1185">Reference proteome</keyword>
<accession>A0A8H7TBJ4</accession>
<dbReference type="InterPro" id="IPR029063">
    <property type="entry name" value="SAM-dependent_MTases_sf"/>
</dbReference>
<evidence type="ECO:0000256" key="1">
    <source>
        <dbReference type="SAM" id="MobiDB-lite"/>
    </source>
</evidence>
<dbReference type="EMBL" id="JAFJYH010000172">
    <property type="protein sequence ID" value="KAG4416859.1"/>
    <property type="molecule type" value="Genomic_DNA"/>
</dbReference>
<dbReference type="Gene3D" id="3.40.50.150">
    <property type="entry name" value="Vaccinia Virus protein VP39"/>
    <property type="match status" value="1"/>
</dbReference>
<feature type="region of interest" description="Disordered" evidence="1">
    <location>
        <begin position="602"/>
        <end position="625"/>
    </location>
</feature>
<gene>
    <name evidence="3" type="ORF">IFR04_010001</name>
</gene>
<name>A0A8H7TBJ4_9HELO</name>
<evidence type="ECO:0000313" key="4">
    <source>
        <dbReference type="Proteomes" id="UP000664132"/>
    </source>
</evidence>
<feature type="region of interest" description="Disordered" evidence="1">
    <location>
        <begin position="650"/>
        <end position="684"/>
    </location>
</feature>
<dbReference type="SUPFAM" id="SSF53335">
    <property type="entry name" value="S-adenosyl-L-methionine-dependent methyltransferases"/>
    <property type="match status" value="1"/>
</dbReference>
<dbReference type="CDD" id="cd02440">
    <property type="entry name" value="AdoMet_MTases"/>
    <property type="match status" value="1"/>
</dbReference>